<organism evidence="15 16">
    <name type="scientific">Acidovorax ebreus (strain TPSY)</name>
    <name type="common">Diaphorobacter sp. (strain TPSY)</name>
    <dbReference type="NCBI Taxonomy" id="535289"/>
    <lineage>
        <taxon>Bacteria</taxon>
        <taxon>Pseudomonadati</taxon>
        <taxon>Pseudomonadota</taxon>
        <taxon>Betaproteobacteria</taxon>
        <taxon>Burkholderiales</taxon>
        <taxon>Comamonadaceae</taxon>
        <taxon>Diaphorobacter</taxon>
    </lineage>
</organism>
<dbReference type="InterPro" id="IPR027417">
    <property type="entry name" value="P-loop_NTPase"/>
</dbReference>
<dbReference type="RefSeq" id="WP_015913420.1">
    <property type="nucleotide sequence ID" value="NC_011992.1"/>
</dbReference>
<keyword evidence="5 15" id="KW-0347">Helicase</keyword>
<dbReference type="InterPro" id="IPR045028">
    <property type="entry name" value="DinG/Rad3-like"/>
</dbReference>
<dbReference type="AlphaFoldDB" id="A0A9J9UBA9"/>
<dbReference type="GO" id="GO:0051536">
    <property type="term" value="F:iron-sulfur cluster binding"/>
    <property type="evidence" value="ECO:0007669"/>
    <property type="project" value="UniProtKB-KW"/>
</dbReference>
<evidence type="ECO:0000256" key="11">
    <source>
        <dbReference type="ARBA" id="ARBA00038058"/>
    </source>
</evidence>
<evidence type="ECO:0000256" key="12">
    <source>
        <dbReference type="ARBA" id="ARBA00044969"/>
    </source>
</evidence>
<comment type="similarity">
    <text evidence="11">Belongs to the helicase family. DinG subfamily.</text>
</comment>
<dbReference type="PANTHER" id="PTHR11472">
    <property type="entry name" value="DNA REPAIR DEAD HELICASE RAD3/XP-D SUBFAMILY MEMBER"/>
    <property type="match status" value="1"/>
</dbReference>
<evidence type="ECO:0000256" key="8">
    <source>
        <dbReference type="ARBA" id="ARBA00023014"/>
    </source>
</evidence>
<evidence type="ECO:0000256" key="9">
    <source>
        <dbReference type="ARBA" id="ARBA00023125"/>
    </source>
</evidence>
<dbReference type="Proteomes" id="UP000000450">
    <property type="component" value="Chromosome"/>
</dbReference>
<dbReference type="GO" id="GO:0043139">
    <property type="term" value="F:5'-3' DNA helicase activity"/>
    <property type="evidence" value="ECO:0007669"/>
    <property type="project" value="UniProtKB-EC"/>
</dbReference>
<evidence type="ECO:0000313" key="16">
    <source>
        <dbReference type="Proteomes" id="UP000000450"/>
    </source>
</evidence>
<dbReference type="Pfam" id="PF13307">
    <property type="entry name" value="Helicase_C_2"/>
    <property type="match status" value="1"/>
</dbReference>
<dbReference type="KEGG" id="dia:Dtpsy_1900"/>
<evidence type="ECO:0000256" key="13">
    <source>
        <dbReference type="ARBA" id="ARBA00048954"/>
    </source>
</evidence>
<accession>A0A9J9UBA9</accession>
<dbReference type="EC" id="5.6.2.3" evidence="12"/>
<dbReference type="GO" id="GO:0016818">
    <property type="term" value="F:hydrolase activity, acting on acid anhydrides, in phosphorus-containing anhydrides"/>
    <property type="evidence" value="ECO:0007669"/>
    <property type="project" value="InterPro"/>
</dbReference>
<dbReference type="InterPro" id="IPR011545">
    <property type="entry name" value="DEAD/DEAH_box_helicase_dom"/>
</dbReference>
<keyword evidence="2" id="KW-0479">Metal-binding</keyword>
<evidence type="ECO:0000313" key="15">
    <source>
        <dbReference type="EMBL" id="ACM33357.1"/>
    </source>
</evidence>
<comment type="cofactor">
    <cofactor evidence="1">
        <name>[4Fe-4S] cluster</name>
        <dbReference type="ChEBI" id="CHEBI:49883"/>
    </cofactor>
</comment>
<keyword evidence="3" id="KW-0547">Nucleotide-binding</keyword>
<evidence type="ECO:0000256" key="7">
    <source>
        <dbReference type="ARBA" id="ARBA00023004"/>
    </source>
</evidence>
<dbReference type="Gene3D" id="3.40.50.300">
    <property type="entry name" value="P-loop containing nucleotide triphosphate hydrolases"/>
    <property type="match status" value="2"/>
</dbReference>
<dbReference type="PROSITE" id="PS51193">
    <property type="entry name" value="HELICASE_ATP_BIND_2"/>
    <property type="match status" value="1"/>
</dbReference>
<name>A0A9J9UBA9_ACIET</name>
<dbReference type="SUPFAM" id="SSF52540">
    <property type="entry name" value="P-loop containing nucleoside triphosphate hydrolases"/>
    <property type="match status" value="1"/>
</dbReference>
<keyword evidence="6" id="KW-0067">ATP-binding</keyword>
<feature type="domain" description="Helicase ATP-binding" evidence="14">
    <location>
        <begin position="16"/>
        <end position="285"/>
    </location>
</feature>
<dbReference type="SMART" id="SM00487">
    <property type="entry name" value="DEXDc"/>
    <property type="match status" value="1"/>
</dbReference>
<dbReference type="Pfam" id="PF06733">
    <property type="entry name" value="DEAD_2"/>
    <property type="match status" value="1"/>
</dbReference>
<dbReference type="GO" id="GO:0003677">
    <property type="term" value="F:DNA binding"/>
    <property type="evidence" value="ECO:0007669"/>
    <property type="project" value="UniProtKB-KW"/>
</dbReference>
<sequence length="688" mass="73238">MSLSDLVLPVFAPDGPLARVRPDLRSRPGQAAMALAVAQAINARESLVVEAGTGIGKTFAYLVPALLSGERVLISTATKTLQDQLLTRDLPLLQQALALPLRVAALKGRANYLCLYRLEQARRDGEGHDEAVAHDLACVERWAQSTRSGDLAEVPGLDEYSAAWRQVTSTVDNCLGSGCPRLRQCHVYRARHDAQAADVLIINHHLFFADLGAQGAGAAQLLPDTGVVVFDEAHRLAETAAQFLGTHVSTSQLLQLGQDVVAAGARHARGAADWQGLLQHLRQCAHALRLAVAPGEAADAAGSRIAWTGVTPEALDASAWDGALEGVVAALRAVLAALDGVAQHAPDLAHLHSRTVALLERVLHFCSSAEAGTVRWVESAGALRMVETPLDVAGALRTLWKGKPPTEGAWDESDEPPAASAPRSWIYTSATLGDGKDLRWFTDACGLEGARTLQVPSPFDYARQAALYVPPALPLPSDAGHSVQLARWVGDAVARLGGHTLVLTTSLRALAVIADELCRRFAPGGGIEVLVQGHASRSRMVERFRAQLDASGRPAGHVLVGAASFWEGIDVPGEALQMVVIDKLPFPAPGDPWEQAQARRLADQGGNVFRRHALPSAAVALKQGAGRLIRNENDHGILVIADTRLLHKGYGKPLLRALPPMRRLHTQEEFGAALDALTRTSTRGSPSP</sequence>
<evidence type="ECO:0000259" key="14">
    <source>
        <dbReference type="PROSITE" id="PS51193"/>
    </source>
</evidence>
<keyword evidence="9" id="KW-0238">DNA-binding</keyword>
<dbReference type="EMBL" id="CP001392">
    <property type="protein sequence ID" value="ACM33357.1"/>
    <property type="molecule type" value="Genomic_DNA"/>
</dbReference>
<dbReference type="InterPro" id="IPR014013">
    <property type="entry name" value="Helic_SF1/SF2_ATP-bd_DinG/Rad3"/>
</dbReference>
<comment type="catalytic activity">
    <reaction evidence="13">
        <text>ATP + H2O = ADP + phosphate + H(+)</text>
        <dbReference type="Rhea" id="RHEA:13065"/>
        <dbReference type="ChEBI" id="CHEBI:15377"/>
        <dbReference type="ChEBI" id="CHEBI:15378"/>
        <dbReference type="ChEBI" id="CHEBI:30616"/>
        <dbReference type="ChEBI" id="CHEBI:43474"/>
        <dbReference type="ChEBI" id="CHEBI:456216"/>
        <dbReference type="EC" id="5.6.2.3"/>
    </reaction>
</comment>
<evidence type="ECO:0000256" key="10">
    <source>
        <dbReference type="ARBA" id="ARBA00023235"/>
    </source>
</evidence>
<evidence type="ECO:0000256" key="5">
    <source>
        <dbReference type="ARBA" id="ARBA00022806"/>
    </source>
</evidence>
<dbReference type="InterPro" id="IPR006555">
    <property type="entry name" value="ATP-dep_Helicase_C"/>
</dbReference>
<dbReference type="SMART" id="SM00491">
    <property type="entry name" value="HELICc2"/>
    <property type="match status" value="1"/>
</dbReference>
<reference evidence="15 16" key="1">
    <citation type="journal article" date="2010" name="J. Bacteriol.">
        <title>Completed genome sequence of the anaerobic iron-oxidizing bacterium Acidovorax ebreus strain TPSY.</title>
        <authorList>
            <person name="Byrne-Bailey K.G."/>
            <person name="Weber K.A."/>
            <person name="Chair A.H."/>
            <person name="Bose S."/>
            <person name="Knox T."/>
            <person name="Spanbauer T.L."/>
            <person name="Chertkov O."/>
            <person name="Coates J.D."/>
        </authorList>
    </citation>
    <scope>NUCLEOTIDE SEQUENCE [LARGE SCALE GENOMIC DNA]</scope>
    <source>
        <strain evidence="15 16">TPSY</strain>
    </source>
</reference>
<evidence type="ECO:0000256" key="1">
    <source>
        <dbReference type="ARBA" id="ARBA00001966"/>
    </source>
</evidence>
<evidence type="ECO:0000256" key="6">
    <source>
        <dbReference type="ARBA" id="ARBA00022840"/>
    </source>
</evidence>
<keyword evidence="8" id="KW-0411">Iron-sulfur</keyword>
<evidence type="ECO:0000256" key="3">
    <source>
        <dbReference type="ARBA" id="ARBA00022741"/>
    </source>
</evidence>
<dbReference type="InterPro" id="IPR010614">
    <property type="entry name" value="RAD3-like_helicase_DEAD"/>
</dbReference>
<dbReference type="GO" id="GO:0006281">
    <property type="term" value="P:DNA repair"/>
    <property type="evidence" value="ECO:0007669"/>
    <property type="project" value="TreeGrafter"/>
</dbReference>
<keyword evidence="4" id="KW-0378">Hydrolase</keyword>
<proteinExistence type="inferred from homology"/>
<keyword evidence="16" id="KW-1185">Reference proteome</keyword>
<keyword evidence="7" id="KW-0408">Iron</keyword>
<keyword evidence="10" id="KW-0413">Isomerase</keyword>
<dbReference type="Pfam" id="PF00270">
    <property type="entry name" value="DEAD"/>
    <property type="match status" value="1"/>
</dbReference>
<gene>
    <name evidence="15" type="ordered locus">Dtpsy_1900</name>
</gene>
<evidence type="ECO:0000256" key="4">
    <source>
        <dbReference type="ARBA" id="ARBA00022801"/>
    </source>
</evidence>
<evidence type="ECO:0000256" key="2">
    <source>
        <dbReference type="ARBA" id="ARBA00022723"/>
    </source>
</evidence>
<dbReference type="GO" id="GO:0005524">
    <property type="term" value="F:ATP binding"/>
    <property type="evidence" value="ECO:0007669"/>
    <property type="project" value="UniProtKB-KW"/>
</dbReference>
<dbReference type="GO" id="GO:0046872">
    <property type="term" value="F:metal ion binding"/>
    <property type="evidence" value="ECO:0007669"/>
    <property type="project" value="UniProtKB-KW"/>
</dbReference>
<dbReference type="PANTHER" id="PTHR11472:SF34">
    <property type="entry name" value="REGULATOR OF TELOMERE ELONGATION HELICASE 1"/>
    <property type="match status" value="1"/>
</dbReference>
<protein>
    <recommendedName>
        <fullName evidence="12">DNA 5'-3' helicase</fullName>
        <ecNumber evidence="12">5.6.2.3</ecNumber>
    </recommendedName>
</protein>
<dbReference type="InterPro" id="IPR014001">
    <property type="entry name" value="Helicase_ATP-bd"/>
</dbReference>